<keyword evidence="2" id="KW-1185">Reference proteome</keyword>
<evidence type="ECO:0000313" key="1">
    <source>
        <dbReference type="EMBL" id="GAA3925609.1"/>
    </source>
</evidence>
<dbReference type="EMBL" id="BAAAZU010000010">
    <property type="protein sequence ID" value="GAA3925609.1"/>
    <property type="molecule type" value="Genomic_DNA"/>
</dbReference>
<accession>A0ABP7MLQ5</accession>
<proteinExistence type="predicted"/>
<comment type="caution">
    <text evidence="1">The sequence shown here is derived from an EMBL/GenBank/DDBJ whole genome shotgun (WGS) entry which is preliminary data.</text>
</comment>
<dbReference type="RefSeq" id="WP_344759810.1">
    <property type="nucleotide sequence ID" value="NZ_BAAAZU010000010.1"/>
</dbReference>
<protein>
    <submittedName>
        <fullName evidence="1">Uncharacterized protein</fullName>
    </submittedName>
</protein>
<dbReference type="Proteomes" id="UP001501727">
    <property type="component" value="Unassembled WGS sequence"/>
</dbReference>
<gene>
    <name evidence="1" type="ORF">GCM10022229_19580</name>
</gene>
<name>A0ABP7MLQ5_9GAMM</name>
<sequence>MYALSSKSPAYFSFPRHWNAQDLVDAMPRHLRLSQMIDFDAVRAGADACANSPARRSRVAQRGYARNPTLQPLFRVR</sequence>
<evidence type="ECO:0000313" key="2">
    <source>
        <dbReference type="Proteomes" id="UP001501727"/>
    </source>
</evidence>
<reference evidence="2" key="1">
    <citation type="journal article" date="2019" name="Int. J. Syst. Evol. Microbiol.">
        <title>The Global Catalogue of Microorganisms (GCM) 10K type strain sequencing project: providing services to taxonomists for standard genome sequencing and annotation.</title>
        <authorList>
            <consortium name="The Broad Institute Genomics Platform"/>
            <consortium name="The Broad Institute Genome Sequencing Center for Infectious Disease"/>
            <person name="Wu L."/>
            <person name="Ma J."/>
        </authorList>
    </citation>
    <scope>NUCLEOTIDE SEQUENCE [LARGE SCALE GENOMIC DNA]</scope>
    <source>
        <strain evidence="2">JCM 16916</strain>
    </source>
</reference>
<organism evidence="1 2">
    <name type="scientific">Luteimonas lutimaris</name>
    <dbReference type="NCBI Taxonomy" id="698645"/>
    <lineage>
        <taxon>Bacteria</taxon>
        <taxon>Pseudomonadati</taxon>
        <taxon>Pseudomonadota</taxon>
        <taxon>Gammaproteobacteria</taxon>
        <taxon>Lysobacterales</taxon>
        <taxon>Lysobacteraceae</taxon>
        <taxon>Luteimonas</taxon>
    </lineage>
</organism>